<evidence type="ECO:0000313" key="1">
    <source>
        <dbReference type="EMBL" id="KAK5987351.1"/>
    </source>
</evidence>
<name>A0ABR0S6P4_9HYPO</name>
<dbReference type="Proteomes" id="UP001338125">
    <property type="component" value="Unassembled WGS sequence"/>
</dbReference>
<proteinExistence type="predicted"/>
<dbReference type="EMBL" id="JAVFKD010000016">
    <property type="protein sequence ID" value="KAK5987351.1"/>
    <property type="molecule type" value="Genomic_DNA"/>
</dbReference>
<accession>A0ABR0S6P4</accession>
<organism evidence="1 2">
    <name type="scientific">Cladobotryum mycophilum</name>
    <dbReference type="NCBI Taxonomy" id="491253"/>
    <lineage>
        <taxon>Eukaryota</taxon>
        <taxon>Fungi</taxon>
        <taxon>Dikarya</taxon>
        <taxon>Ascomycota</taxon>
        <taxon>Pezizomycotina</taxon>
        <taxon>Sordariomycetes</taxon>
        <taxon>Hypocreomycetidae</taxon>
        <taxon>Hypocreales</taxon>
        <taxon>Hypocreaceae</taxon>
        <taxon>Cladobotryum</taxon>
    </lineage>
</organism>
<sequence>MRRENDDWLTCGRARDAVTCMLAATDTPSQRAQTTGASTFLSDETLNYTQRNGALNRECSTIADKESSRRPYQEYRAL</sequence>
<protein>
    <submittedName>
        <fullName evidence="1">Uncharacterized protein</fullName>
    </submittedName>
</protein>
<comment type="caution">
    <text evidence="1">The sequence shown here is derived from an EMBL/GenBank/DDBJ whole genome shotgun (WGS) entry which is preliminary data.</text>
</comment>
<evidence type="ECO:0000313" key="2">
    <source>
        <dbReference type="Proteomes" id="UP001338125"/>
    </source>
</evidence>
<keyword evidence="2" id="KW-1185">Reference proteome</keyword>
<reference evidence="1 2" key="1">
    <citation type="submission" date="2024-01" db="EMBL/GenBank/DDBJ databases">
        <title>Complete genome of Cladobotryum mycophilum ATHUM6906.</title>
        <authorList>
            <person name="Christinaki A.C."/>
            <person name="Myridakis A.I."/>
            <person name="Kouvelis V.N."/>
        </authorList>
    </citation>
    <scope>NUCLEOTIDE SEQUENCE [LARGE SCALE GENOMIC DNA]</scope>
    <source>
        <strain evidence="1 2">ATHUM6906</strain>
    </source>
</reference>
<gene>
    <name evidence="1" type="ORF">PT974_11478</name>
</gene>